<accession>A0ABP8TW88</accession>
<dbReference type="InterPro" id="IPR000086">
    <property type="entry name" value="NUDIX_hydrolase_dom"/>
</dbReference>
<dbReference type="InterPro" id="IPR020084">
    <property type="entry name" value="NUDIX_hydrolase_CS"/>
</dbReference>
<evidence type="ECO:0000313" key="4">
    <source>
        <dbReference type="Proteomes" id="UP001500212"/>
    </source>
</evidence>
<dbReference type="PROSITE" id="PS00893">
    <property type="entry name" value="NUDIX_BOX"/>
    <property type="match status" value="1"/>
</dbReference>
<dbReference type="EMBL" id="BAABHJ010000027">
    <property type="protein sequence ID" value="GAA4615114.1"/>
    <property type="molecule type" value="Genomic_DNA"/>
</dbReference>
<name>A0ABP8TW88_9ACTN</name>
<evidence type="ECO:0000256" key="1">
    <source>
        <dbReference type="ARBA" id="ARBA00022801"/>
    </source>
</evidence>
<dbReference type="CDD" id="cd04692">
    <property type="entry name" value="NUDIX_Hydrolase"/>
    <property type="match status" value="1"/>
</dbReference>
<comment type="caution">
    <text evidence="3">The sequence shown here is derived from an EMBL/GenBank/DDBJ whole genome shotgun (WGS) entry which is preliminary data.</text>
</comment>
<protein>
    <recommendedName>
        <fullName evidence="2">Nudix hydrolase domain-containing protein</fullName>
    </recommendedName>
</protein>
<keyword evidence="1" id="KW-0378">Hydrolase</keyword>
<dbReference type="Pfam" id="PF00293">
    <property type="entry name" value="NUDIX"/>
    <property type="match status" value="1"/>
</dbReference>
<proteinExistence type="predicted"/>
<feature type="domain" description="Nudix hydrolase" evidence="2">
    <location>
        <begin position="34"/>
        <end position="160"/>
    </location>
</feature>
<dbReference type="SUPFAM" id="SSF55811">
    <property type="entry name" value="Nudix"/>
    <property type="match status" value="1"/>
</dbReference>
<organism evidence="3 4">
    <name type="scientific">Actinoallomurus liliacearum</name>
    <dbReference type="NCBI Taxonomy" id="1080073"/>
    <lineage>
        <taxon>Bacteria</taxon>
        <taxon>Bacillati</taxon>
        <taxon>Actinomycetota</taxon>
        <taxon>Actinomycetes</taxon>
        <taxon>Streptosporangiales</taxon>
        <taxon>Thermomonosporaceae</taxon>
        <taxon>Actinoallomurus</taxon>
    </lineage>
</organism>
<dbReference type="PANTHER" id="PTHR10885:SF0">
    <property type="entry name" value="ISOPENTENYL-DIPHOSPHATE DELTA-ISOMERASE"/>
    <property type="match status" value="1"/>
</dbReference>
<dbReference type="RefSeq" id="WP_345363438.1">
    <property type="nucleotide sequence ID" value="NZ_BAABHJ010000027.1"/>
</dbReference>
<dbReference type="PANTHER" id="PTHR10885">
    <property type="entry name" value="ISOPENTENYL-DIPHOSPHATE DELTA-ISOMERASE"/>
    <property type="match status" value="1"/>
</dbReference>
<dbReference type="InterPro" id="IPR015797">
    <property type="entry name" value="NUDIX_hydrolase-like_dom_sf"/>
</dbReference>
<keyword evidence="4" id="KW-1185">Reference proteome</keyword>
<dbReference type="PROSITE" id="PS51462">
    <property type="entry name" value="NUDIX"/>
    <property type="match status" value="1"/>
</dbReference>
<reference evidence="4" key="1">
    <citation type="journal article" date="2019" name="Int. J. Syst. Evol. Microbiol.">
        <title>The Global Catalogue of Microorganisms (GCM) 10K type strain sequencing project: providing services to taxonomists for standard genome sequencing and annotation.</title>
        <authorList>
            <consortium name="The Broad Institute Genomics Platform"/>
            <consortium name="The Broad Institute Genome Sequencing Center for Infectious Disease"/>
            <person name="Wu L."/>
            <person name="Ma J."/>
        </authorList>
    </citation>
    <scope>NUCLEOTIDE SEQUENCE [LARGE SCALE GENOMIC DNA]</scope>
    <source>
        <strain evidence="4">JCM 17938</strain>
    </source>
</reference>
<gene>
    <name evidence="3" type="ORF">GCM10023195_66380</name>
</gene>
<evidence type="ECO:0000259" key="2">
    <source>
        <dbReference type="PROSITE" id="PS51462"/>
    </source>
</evidence>
<dbReference type="Proteomes" id="UP001500212">
    <property type="component" value="Unassembled WGS sequence"/>
</dbReference>
<evidence type="ECO:0000313" key="3">
    <source>
        <dbReference type="EMBL" id="GAA4615114.1"/>
    </source>
</evidence>
<sequence length="167" mass="18978">MSGDGLGMVLRDVINEDDEIIGQADNCEIEEKGLLSRVAFVVIINSKDELLLQQRSAGKKAYPLYWSGAAAGHVNSGESYEEAASRELGEELGIQAPLRYLGKYLSVEDREMVATFLAYHDGPYEIERREIEKIDFFTIDRLRREMPRMKVTSFLERALVMLERRSA</sequence>
<dbReference type="Gene3D" id="3.90.79.10">
    <property type="entry name" value="Nucleoside Triphosphate Pyrophosphohydrolase"/>
    <property type="match status" value="1"/>
</dbReference>